<evidence type="ECO:0000313" key="1">
    <source>
        <dbReference type="EMBL" id="SMC09652.1"/>
    </source>
</evidence>
<reference evidence="2" key="1">
    <citation type="submission" date="2017-04" db="EMBL/GenBank/DDBJ databases">
        <authorList>
            <person name="Varghese N."/>
            <person name="Submissions S."/>
        </authorList>
    </citation>
    <scope>NUCLEOTIDE SEQUENCE [LARGE SCALE GENOMIC DNA]</scope>
    <source>
        <strain evidence="2">DSM 16512</strain>
    </source>
</reference>
<accession>A0A1W1WTX0</accession>
<evidence type="ECO:0000313" key="2">
    <source>
        <dbReference type="Proteomes" id="UP000192602"/>
    </source>
</evidence>
<name>A0A1W1WTX0_9BACT</name>
<protein>
    <submittedName>
        <fullName evidence="1">Uncharacterized protein</fullName>
    </submittedName>
</protein>
<proteinExistence type="predicted"/>
<keyword evidence="2" id="KW-1185">Reference proteome</keyword>
<dbReference type="Proteomes" id="UP000192602">
    <property type="component" value="Unassembled WGS sequence"/>
</dbReference>
<dbReference type="STRING" id="1069081.SAMN05660197_1473"/>
<dbReference type="AlphaFoldDB" id="A0A1W1WTX0"/>
<organism evidence="1 2">
    <name type="scientific">Nitratiruptor tergarcus DSM 16512</name>
    <dbReference type="NCBI Taxonomy" id="1069081"/>
    <lineage>
        <taxon>Bacteria</taxon>
        <taxon>Pseudomonadati</taxon>
        <taxon>Campylobacterota</taxon>
        <taxon>Epsilonproteobacteria</taxon>
        <taxon>Nautiliales</taxon>
        <taxon>Nitratiruptoraceae</taxon>
        <taxon>Nitratiruptor</taxon>
    </lineage>
</organism>
<sequence length="75" mass="8955">MYEDLINIYPSVLVKHGETQTTISLEWYEQNKEDVALISFALILLYKNGTKKEVYFDSYDKMMEHLTKLYNDLKK</sequence>
<dbReference type="RefSeq" id="WP_084275868.1">
    <property type="nucleotide sequence ID" value="NZ_AP026671.1"/>
</dbReference>
<dbReference type="EMBL" id="FWWZ01000001">
    <property type="protein sequence ID" value="SMC09652.1"/>
    <property type="molecule type" value="Genomic_DNA"/>
</dbReference>
<gene>
    <name evidence="1" type="ORF">SAMN05660197_1473</name>
</gene>